<protein>
    <submittedName>
        <fullName evidence="4">TrmH family RNA methyltransferase</fullName>
    </submittedName>
</protein>
<dbReference type="PANTHER" id="PTHR46429">
    <property type="entry name" value="23S RRNA (GUANOSINE-2'-O-)-METHYLTRANSFERASE RLMB"/>
    <property type="match status" value="1"/>
</dbReference>
<dbReference type="Pfam" id="PF00588">
    <property type="entry name" value="SpoU_methylase"/>
    <property type="match status" value="1"/>
</dbReference>
<evidence type="ECO:0000313" key="4">
    <source>
        <dbReference type="EMBL" id="NER15926.1"/>
    </source>
</evidence>
<feature type="domain" description="tRNA/rRNA methyltransferase SpoU type" evidence="3">
    <location>
        <begin position="2"/>
        <end position="135"/>
    </location>
</feature>
<comment type="caution">
    <text evidence="4">The sequence shown here is derived from an EMBL/GenBank/DDBJ whole genome shotgun (WGS) entry which is preliminary data.</text>
</comment>
<dbReference type="InterPro" id="IPR029026">
    <property type="entry name" value="tRNA_m1G_MTases_N"/>
</dbReference>
<proteinExistence type="predicted"/>
<dbReference type="SUPFAM" id="SSF75217">
    <property type="entry name" value="alpha/beta knot"/>
    <property type="match status" value="1"/>
</dbReference>
<keyword evidence="1 4" id="KW-0489">Methyltransferase</keyword>
<keyword evidence="2 4" id="KW-0808">Transferase</keyword>
<dbReference type="GO" id="GO:0006396">
    <property type="term" value="P:RNA processing"/>
    <property type="evidence" value="ECO:0007669"/>
    <property type="project" value="InterPro"/>
</dbReference>
<dbReference type="GO" id="GO:0003723">
    <property type="term" value="F:RNA binding"/>
    <property type="evidence" value="ECO:0007669"/>
    <property type="project" value="InterPro"/>
</dbReference>
<dbReference type="Proteomes" id="UP000474296">
    <property type="component" value="Unassembled WGS sequence"/>
</dbReference>
<dbReference type="InterPro" id="IPR004441">
    <property type="entry name" value="rRNA_MeTrfase_TrmH"/>
</dbReference>
<name>A0A6M0CDP0_9FLAO</name>
<dbReference type="PANTHER" id="PTHR46429:SF1">
    <property type="entry name" value="23S RRNA (GUANOSINE-2'-O-)-METHYLTRANSFERASE RLMB"/>
    <property type="match status" value="1"/>
</dbReference>
<dbReference type="GO" id="GO:0005829">
    <property type="term" value="C:cytosol"/>
    <property type="evidence" value="ECO:0007669"/>
    <property type="project" value="TreeGrafter"/>
</dbReference>
<keyword evidence="5" id="KW-1185">Reference proteome</keyword>
<accession>A0A6M0CDP0</accession>
<organism evidence="4 5">
    <name type="scientific">Spongiivirga citrea</name>
    <dbReference type="NCBI Taxonomy" id="1481457"/>
    <lineage>
        <taxon>Bacteria</taxon>
        <taxon>Pseudomonadati</taxon>
        <taxon>Bacteroidota</taxon>
        <taxon>Flavobacteriia</taxon>
        <taxon>Flavobacteriales</taxon>
        <taxon>Flavobacteriaceae</taxon>
        <taxon>Spongiivirga</taxon>
    </lineage>
</organism>
<dbReference type="InterPro" id="IPR001537">
    <property type="entry name" value="SpoU_MeTrfase"/>
</dbReference>
<sequence>MPANIGSLFRIADAFGVSKLLFGNATIDFNSKRILRTARATINHIEHACLDNIEDEISNLVTEDYQLIAIEITENSIPLSSFNIDLSKKIALIVGAENFGVSEAVLRLVHTTVHIDMYGHNSSMNVTQATGIALYELSKQLVSATS</sequence>
<evidence type="ECO:0000259" key="3">
    <source>
        <dbReference type="Pfam" id="PF00588"/>
    </source>
</evidence>
<dbReference type="InterPro" id="IPR029028">
    <property type="entry name" value="Alpha/beta_knot_MTases"/>
</dbReference>
<dbReference type="Gene3D" id="3.40.1280.10">
    <property type="match status" value="1"/>
</dbReference>
<dbReference type="EMBL" id="JAABOQ010000001">
    <property type="protein sequence ID" value="NER15926.1"/>
    <property type="molecule type" value="Genomic_DNA"/>
</dbReference>
<dbReference type="GO" id="GO:0032259">
    <property type="term" value="P:methylation"/>
    <property type="evidence" value="ECO:0007669"/>
    <property type="project" value="UniProtKB-KW"/>
</dbReference>
<gene>
    <name evidence="4" type="ORF">GWK10_01825</name>
</gene>
<evidence type="ECO:0000313" key="5">
    <source>
        <dbReference type="Proteomes" id="UP000474296"/>
    </source>
</evidence>
<dbReference type="AlphaFoldDB" id="A0A6M0CDP0"/>
<evidence type="ECO:0000256" key="2">
    <source>
        <dbReference type="ARBA" id="ARBA00022679"/>
    </source>
</evidence>
<dbReference type="GO" id="GO:0008173">
    <property type="term" value="F:RNA methyltransferase activity"/>
    <property type="evidence" value="ECO:0007669"/>
    <property type="project" value="InterPro"/>
</dbReference>
<reference evidence="4 5" key="1">
    <citation type="submission" date="2020-01" db="EMBL/GenBank/DDBJ databases">
        <title>Spongiivirga citrea KCTC 32990T.</title>
        <authorList>
            <person name="Wang G."/>
        </authorList>
    </citation>
    <scope>NUCLEOTIDE SEQUENCE [LARGE SCALE GENOMIC DNA]</scope>
    <source>
        <strain evidence="4 5">KCTC 32990</strain>
    </source>
</reference>
<dbReference type="CDD" id="cd18082">
    <property type="entry name" value="SpoU-like_family"/>
    <property type="match status" value="1"/>
</dbReference>
<evidence type="ECO:0000256" key="1">
    <source>
        <dbReference type="ARBA" id="ARBA00022603"/>
    </source>
</evidence>